<organism evidence="6 7">
    <name type="scientific">Bugula neritina</name>
    <name type="common">Brown bryozoan</name>
    <name type="synonym">Sertularia neritina</name>
    <dbReference type="NCBI Taxonomy" id="10212"/>
    <lineage>
        <taxon>Eukaryota</taxon>
        <taxon>Metazoa</taxon>
        <taxon>Spiralia</taxon>
        <taxon>Lophotrochozoa</taxon>
        <taxon>Bryozoa</taxon>
        <taxon>Gymnolaemata</taxon>
        <taxon>Cheilostomatida</taxon>
        <taxon>Flustrina</taxon>
        <taxon>Buguloidea</taxon>
        <taxon>Bugulidae</taxon>
        <taxon>Bugula</taxon>
    </lineage>
</organism>
<dbReference type="InterPro" id="IPR001214">
    <property type="entry name" value="SET_dom"/>
</dbReference>
<dbReference type="GO" id="GO:0032259">
    <property type="term" value="P:methylation"/>
    <property type="evidence" value="ECO:0007669"/>
    <property type="project" value="UniProtKB-KW"/>
</dbReference>
<dbReference type="OrthoDB" id="438641at2759"/>
<feature type="domain" description="SET" evidence="5">
    <location>
        <begin position="1"/>
        <end position="119"/>
    </location>
</feature>
<evidence type="ECO:0000313" key="7">
    <source>
        <dbReference type="Proteomes" id="UP000593567"/>
    </source>
</evidence>
<dbReference type="Pfam" id="PF00856">
    <property type="entry name" value="SET"/>
    <property type="match status" value="1"/>
</dbReference>
<dbReference type="GO" id="GO:0042799">
    <property type="term" value="F:histone H4K20 methyltransferase activity"/>
    <property type="evidence" value="ECO:0007669"/>
    <property type="project" value="TreeGrafter"/>
</dbReference>
<dbReference type="AlphaFoldDB" id="A0A7J7JQQ5"/>
<evidence type="ECO:0000256" key="4">
    <source>
        <dbReference type="SAM" id="MobiDB-lite"/>
    </source>
</evidence>
<dbReference type="PANTHER" id="PTHR46402:SF2">
    <property type="entry name" value="HISTONE-LYSINE N-TRIMETHYLTRANSFERASE SMYD5"/>
    <property type="match status" value="1"/>
</dbReference>
<evidence type="ECO:0000259" key="5">
    <source>
        <dbReference type="PROSITE" id="PS50280"/>
    </source>
</evidence>
<dbReference type="Gene3D" id="2.170.270.10">
    <property type="entry name" value="SET domain"/>
    <property type="match status" value="1"/>
</dbReference>
<proteinExistence type="predicted"/>
<accession>A0A7J7JQQ5</accession>
<keyword evidence="2" id="KW-0808">Transferase</keyword>
<evidence type="ECO:0000256" key="3">
    <source>
        <dbReference type="ARBA" id="ARBA00022691"/>
    </source>
</evidence>
<comment type="caution">
    <text evidence="6">The sequence shown here is derived from an EMBL/GenBank/DDBJ whole genome shotgun (WGS) entry which is preliminary data.</text>
</comment>
<feature type="compositionally biased region" description="Acidic residues" evidence="4">
    <location>
        <begin position="153"/>
        <end position="175"/>
    </location>
</feature>
<dbReference type="Proteomes" id="UP000593567">
    <property type="component" value="Unassembled WGS sequence"/>
</dbReference>
<keyword evidence="3" id="KW-0949">S-adenosyl-L-methionine</keyword>
<dbReference type="EMBL" id="VXIV02001963">
    <property type="protein sequence ID" value="KAF6028317.1"/>
    <property type="molecule type" value="Genomic_DNA"/>
</dbReference>
<dbReference type="InterPro" id="IPR046341">
    <property type="entry name" value="SET_dom_sf"/>
</dbReference>
<evidence type="ECO:0000256" key="1">
    <source>
        <dbReference type="ARBA" id="ARBA00022603"/>
    </source>
</evidence>
<name>A0A7J7JQQ5_BUGNE</name>
<evidence type="ECO:0000313" key="6">
    <source>
        <dbReference type="EMBL" id="KAF6028317.1"/>
    </source>
</evidence>
<dbReference type="PROSITE" id="PS50280">
    <property type="entry name" value="SET"/>
    <property type="match status" value="1"/>
</dbReference>
<protein>
    <submittedName>
        <fullName evidence="6">SMYD5</fullName>
    </submittedName>
</protein>
<reference evidence="6" key="1">
    <citation type="submission" date="2020-06" db="EMBL/GenBank/DDBJ databases">
        <title>Draft genome of Bugula neritina, a colonial animal packing powerful symbionts and potential medicines.</title>
        <authorList>
            <person name="Rayko M."/>
        </authorList>
    </citation>
    <scope>NUCLEOTIDE SEQUENCE [LARGE SCALE GENOMIC DNA]</scope>
    <source>
        <strain evidence="6">Kwan_BN1</strain>
    </source>
</reference>
<keyword evidence="7" id="KW-1185">Reference proteome</keyword>
<keyword evidence="1" id="KW-0489">Methyltransferase</keyword>
<dbReference type="SUPFAM" id="SSF82199">
    <property type="entry name" value="SET domain"/>
    <property type="match status" value="1"/>
</dbReference>
<evidence type="ECO:0000256" key="2">
    <source>
        <dbReference type="ARBA" id="ARBA00022679"/>
    </source>
</evidence>
<dbReference type="PANTHER" id="PTHR46402">
    <property type="entry name" value="SET AND MYND DOMAIN-CONTAINING PROTEIN 5"/>
    <property type="match status" value="1"/>
</dbReference>
<feature type="region of interest" description="Disordered" evidence="4">
    <location>
        <begin position="150"/>
        <end position="175"/>
    </location>
</feature>
<gene>
    <name evidence="6" type="ORF">EB796_013368</name>
</gene>
<sequence length="175" mass="19811">MTEDGFNSLLAMIGTNGQGIGTSSLSVWVKNCDALELPEEPRQQLEEFIDGLYQKIEEAEGTQDAFLNCEGSGLYLRQSAANHSCMPNAETSFPYNNSVLRFTAKEDIAAGQEVFISYLDDCMLERSRHSRQKYLRENYLFVCNCQRCQSQADEPDVTSDEDEYDDDMEHEDSLS</sequence>
<dbReference type="GO" id="GO:0045814">
    <property type="term" value="P:negative regulation of gene expression, epigenetic"/>
    <property type="evidence" value="ECO:0007669"/>
    <property type="project" value="TreeGrafter"/>
</dbReference>